<name>A0A821QTL1_9NEOP</name>
<evidence type="ECO:0000256" key="1">
    <source>
        <dbReference type="SAM" id="MobiDB-lite"/>
    </source>
</evidence>
<proteinExistence type="predicted"/>
<sequence length="75" mass="8443">MSRQSRLTGRVNHGHGAVPFTRSVKIMRQAEPNQPEKPESSEMPLPQELQMKIYDASRKRREAKGVSGSLPTRKG</sequence>
<keyword evidence="3" id="KW-1185">Reference proteome</keyword>
<dbReference type="EMBL" id="CAJOBZ010000009">
    <property type="protein sequence ID" value="CAF4826980.1"/>
    <property type="molecule type" value="Genomic_DNA"/>
</dbReference>
<comment type="caution">
    <text evidence="2">The sequence shown here is derived from an EMBL/GenBank/DDBJ whole genome shotgun (WGS) entry which is preliminary data.</text>
</comment>
<dbReference type="OrthoDB" id="7429312at2759"/>
<accession>A0A821QTL1</accession>
<dbReference type="Proteomes" id="UP000663880">
    <property type="component" value="Unassembled WGS sequence"/>
</dbReference>
<evidence type="ECO:0000313" key="3">
    <source>
        <dbReference type="Proteomes" id="UP000663880"/>
    </source>
</evidence>
<reference evidence="2" key="1">
    <citation type="submission" date="2021-02" db="EMBL/GenBank/DDBJ databases">
        <authorList>
            <person name="Steward A R."/>
        </authorList>
    </citation>
    <scope>NUCLEOTIDE SEQUENCE</scope>
</reference>
<evidence type="ECO:0000313" key="2">
    <source>
        <dbReference type="EMBL" id="CAF4826980.1"/>
    </source>
</evidence>
<dbReference type="AlphaFoldDB" id="A0A821QTL1"/>
<protein>
    <submittedName>
        <fullName evidence="2">Uncharacterized protein</fullName>
    </submittedName>
</protein>
<gene>
    <name evidence="2" type="ORF">PMACD_LOCUS4982</name>
</gene>
<organism evidence="2 3">
    <name type="scientific">Pieris macdunnoughi</name>
    <dbReference type="NCBI Taxonomy" id="345717"/>
    <lineage>
        <taxon>Eukaryota</taxon>
        <taxon>Metazoa</taxon>
        <taxon>Ecdysozoa</taxon>
        <taxon>Arthropoda</taxon>
        <taxon>Hexapoda</taxon>
        <taxon>Insecta</taxon>
        <taxon>Pterygota</taxon>
        <taxon>Neoptera</taxon>
        <taxon>Endopterygota</taxon>
        <taxon>Lepidoptera</taxon>
        <taxon>Glossata</taxon>
        <taxon>Ditrysia</taxon>
        <taxon>Papilionoidea</taxon>
        <taxon>Pieridae</taxon>
        <taxon>Pierinae</taxon>
        <taxon>Pieris</taxon>
    </lineage>
</organism>
<feature type="region of interest" description="Disordered" evidence="1">
    <location>
        <begin position="1"/>
        <end position="75"/>
    </location>
</feature>